<evidence type="ECO:0000313" key="5">
    <source>
        <dbReference type="Proteomes" id="UP000199545"/>
    </source>
</evidence>
<dbReference type="SUPFAM" id="SSF54211">
    <property type="entry name" value="Ribosomal protein S5 domain 2-like"/>
    <property type="match status" value="1"/>
</dbReference>
<dbReference type="Gene3D" id="3.30.230.10">
    <property type="match status" value="1"/>
</dbReference>
<dbReference type="GO" id="GO:0005524">
    <property type="term" value="F:ATP binding"/>
    <property type="evidence" value="ECO:0007669"/>
    <property type="project" value="InterPro"/>
</dbReference>
<dbReference type="Pfam" id="PF05362">
    <property type="entry name" value="Lon_C"/>
    <property type="match status" value="1"/>
</dbReference>
<dbReference type="GO" id="GO:0030163">
    <property type="term" value="P:protein catabolic process"/>
    <property type="evidence" value="ECO:0007669"/>
    <property type="project" value="InterPro"/>
</dbReference>
<evidence type="ECO:0000256" key="2">
    <source>
        <dbReference type="SAM" id="Phobius"/>
    </source>
</evidence>
<dbReference type="InterPro" id="IPR008269">
    <property type="entry name" value="Lon_proteolytic"/>
</dbReference>
<dbReference type="OrthoDB" id="2356897at2"/>
<keyword evidence="5" id="KW-1185">Reference proteome</keyword>
<keyword evidence="2" id="KW-0812">Transmembrane</keyword>
<feature type="active site" evidence="1">
    <location>
        <position position="286"/>
    </location>
</feature>
<feature type="transmembrane region" description="Helical" evidence="2">
    <location>
        <begin position="7"/>
        <end position="26"/>
    </location>
</feature>
<evidence type="ECO:0000256" key="1">
    <source>
        <dbReference type="PROSITE-ProRule" id="PRU01122"/>
    </source>
</evidence>
<dbReference type="Pfam" id="PF13180">
    <property type="entry name" value="PDZ_2"/>
    <property type="match status" value="1"/>
</dbReference>
<dbReference type="Gene3D" id="2.30.42.10">
    <property type="match status" value="1"/>
</dbReference>
<comment type="similarity">
    <text evidence="1">Belongs to the peptidase S16 family.</text>
</comment>
<dbReference type="Proteomes" id="UP000199545">
    <property type="component" value="Unassembled WGS sequence"/>
</dbReference>
<dbReference type="GO" id="GO:0004252">
    <property type="term" value="F:serine-type endopeptidase activity"/>
    <property type="evidence" value="ECO:0007669"/>
    <property type="project" value="UniProtKB-UniRule"/>
</dbReference>
<dbReference type="EMBL" id="FORR01000014">
    <property type="protein sequence ID" value="SFJ61247.1"/>
    <property type="molecule type" value="Genomic_DNA"/>
</dbReference>
<dbReference type="InterPro" id="IPR001478">
    <property type="entry name" value="PDZ"/>
</dbReference>
<sequence>MKKTKQLAIFGFCLSFIIIGFTVFYFTPVSYFAMLPGEAMDTKSFVRVGTTGQDERGSFLLTTISLKRASIADYLLSFTSDEMKLVPEEQILAQNESDEEYERRQQENMIESQNHAIIAAFRQAKKPMKVEHIGVEVIEVTKNAKSGLKTGDLIQAIDKRPIRDSESLIRYLQNKKAGEMVEVSFVRKNKPMKQKVSLISLPSVSKEEKSRAGLGIVPMDRIRLHTNPPAQIKTENIGGPSAGLMFSLEVLDQLLPENLTRGYTVAGTGTINDKGEVGQIGGIEFKVLAAEREGAQIFFCPKDIHPGDDNEKIAKETARKIHTKMKIVPVSKLDDAVKYLRKLPELSSSVNEKTLTALGSLTYNNSVFKQGVESCKFSCTK</sequence>
<dbReference type="GO" id="GO:0004176">
    <property type="term" value="F:ATP-dependent peptidase activity"/>
    <property type="evidence" value="ECO:0007669"/>
    <property type="project" value="UniProtKB-UniRule"/>
</dbReference>
<dbReference type="InterPro" id="IPR027065">
    <property type="entry name" value="Lon_Prtase"/>
</dbReference>
<feature type="active site" evidence="1">
    <location>
        <position position="241"/>
    </location>
</feature>
<keyword evidence="1" id="KW-0645">Protease</keyword>
<dbReference type="EC" id="3.4.21.53" evidence="1"/>
<evidence type="ECO:0000313" key="4">
    <source>
        <dbReference type="EMBL" id="SFJ61247.1"/>
    </source>
</evidence>
<accession>A0A1I3SV45</accession>
<comment type="catalytic activity">
    <reaction evidence="1">
        <text>Hydrolysis of proteins in presence of ATP.</text>
        <dbReference type="EC" id="3.4.21.53"/>
    </reaction>
</comment>
<dbReference type="AlphaFoldDB" id="A0A1I3SV45"/>
<proteinExistence type="inferred from homology"/>
<keyword evidence="1" id="KW-0378">Hydrolase</keyword>
<keyword evidence="2" id="KW-1133">Transmembrane helix</keyword>
<dbReference type="InterPro" id="IPR020568">
    <property type="entry name" value="Ribosomal_Su5_D2-typ_SF"/>
</dbReference>
<name>A0A1I3SV45_9BACL</name>
<organism evidence="4 5">
    <name type="scientific">Thermoflavimicrobium dichotomicum</name>
    <dbReference type="NCBI Taxonomy" id="46223"/>
    <lineage>
        <taxon>Bacteria</taxon>
        <taxon>Bacillati</taxon>
        <taxon>Bacillota</taxon>
        <taxon>Bacilli</taxon>
        <taxon>Bacillales</taxon>
        <taxon>Thermoactinomycetaceae</taxon>
        <taxon>Thermoflavimicrobium</taxon>
    </lineage>
</organism>
<dbReference type="PANTHER" id="PTHR10046">
    <property type="entry name" value="ATP DEPENDENT LON PROTEASE FAMILY MEMBER"/>
    <property type="match status" value="1"/>
</dbReference>
<keyword evidence="2" id="KW-0472">Membrane</keyword>
<feature type="domain" description="Lon proteolytic" evidence="3">
    <location>
        <begin position="235"/>
        <end position="343"/>
    </location>
</feature>
<protein>
    <recommendedName>
        <fullName evidence="1">endopeptidase La</fullName>
        <ecNumber evidence="1">3.4.21.53</ecNumber>
    </recommendedName>
</protein>
<reference evidence="4 5" key="1">
    <citation type="submission" date="2016-10" db="EMBL/GenBank/DDBJ databases">
        <authorList>
            <person name="de Groot N.N."/>
        </authorList>
    </citation>
    <scope>NUCLEOTIDE SEQUENCE [LARGE SCALE GENOMIC DNA]</scope>
    <source>
        <strain evidence="4 5">DSM 44778</strain>
    </source>
</reference>
<dbReference type="SUPFAM" id="SSF50156">
    <property type="entry name" value="PDZ domain-like"/>
    <property type="match status" value="1"/>
</dbReference>
<keyword evidence="1" id="KW-0720">Serine protease</keyword>
<dbReference type="NCBIfam" id="NF041438">
    <property type="entry name" value="SepM_fam_S16"/>
    <property type="match status" value="1"/>
</dbReference>
<dbReference type="STRING" id="46223.SAMN05421852_11414"/>
<dbReference type="RefSeq" id="WP_093230888.1">
    <property type="nucleotide sequence ID" value="NZ_FORR01000014.1"/>
</dbReference>
<dbReference type="GO" id="GO:0006508">
    <property type="term" value="P:proteolysis"/>
    <property type="evidence" value="ECO:0007669"/>
    <property type="project" value="UniProtKB-KW"/>
</dbReference>
<dbReference type="InterPro" id="IPR036034">
    <property type="entry name" value="PDZ_sf"/>
</dbReference>
<evidence type="ECO:0000259" key="3">
    <source>
        <dbReference type="PROSITE" id="PS51786"/>
    </source>
</evidence>
<gene>
    <name evidence="4" type="ORF">SAMN05421852_11414</name>
</gene>
<dbReference type="PROSITE" id="PS51786">
    <property type="entry name" value="LON_PROTEOLYTIC"/>
    <property type="match status" value="1"/>
</dbReference>
<dbReference type="InterPro" id="IPR014721">
    <property type="entry name" value="Ribsml_uS5_D2-typ_fold_subgr"/>
</dbReference>